<evidence type="ECO:0000313" key="2">
    <source>
        <dbReference type="Proteomes" id="UP000239434"/>
    </source>
</evidence>
<organism evidence="1 2">
    <name type="scientific">Phyllobacterium phragmitis</name>
    <dbReference type="NCBI Taxonomy" id="2670329"/>
    <lineage>
        <taxon>Bacteria</taxon>
        <taxon>Pseudomonadati</taxon>
        <taxon>Pseudomonadota</taxon>
        <taxon>Alphaproteobacteria</taxon>
        <taxon>Hyphomicrobiales</taxon>
        <taxon>Phyllobacteriaceae</taxon>
        <taxon>Phyllobacterium</taxon>
    </lineage>
</organism>
<dbReference type="AlphaFoldDB" id="A0A2S9IUF9"/>
<dbReference type="EMBL" id="PVBR01000004">
    <property type="protein sequence ID" value="PRD44166.1"/>
    <property type="molecule type" value="Genomic_DNA"/>
</dbReference>
<dbReference type="Proteomes" id="UP000239434">
    <property type="component" value="Unassembled WGS sequence"/>
</dbReference>
<proteinExistence type="predicted"/>
<reference evidence="1 2" key="1">
    <citation type="submission" date="2018-02" db="EMBL/GenBank/DDBJ databases">
        <title>The draft genome of Phyllobacterium sp. 1N-3.</title>
        <authorList>
            <person name="Liu L."/>
            <person name="Li L."/>
            <person name="Zhang X."/>
            <person name="Wang T."/>
            <person name="Liang L."/>
        </authorList>
    </citation>
    <scope>NUCLEOTIDE SEQUENCE [LARGE SCALE GENOMIC DNA]</scope>
    <source>
        <strain evidence="1 2">1N-3</strain>
    </source>
</reference>
<gene>
    <name evidence="1" type="ORF">C5748_06040</name>
</gene>
<protein>
    <submittedName>
        <fullName evidence="1">Uncharacterized protein</fullName>
    </submittedName>
</protein>
<evidence type="ECO:0000313" key="1">
    <source>
        <dbReference type="EMBL" id="PRD44166.1"/>
    </source>
</evidence>
<name>A0A2S9IUF9_9HYPH</name>
<comment type="caution">
    <text evidence="1">The sequence shown here is derived from an EMBL/GenBank/DDBJ whole genome shotgun (WGS) entry which is preliminary data.</text>
</comment>
<sequence>MLVPSALAHPPLPCRASPPQGWRLAVIEGGASFATLVISESGDHSLISPLVGEMSGRTEGGV</sequence>
<keyword evidence="2" id="KW-1185">Reference proteome</keyword>
<accession>A0A2S9IUF9</accession>